<comment type="caution">
    <text evidence="2">The sequence shown here is derived from an EMBL/GenBank/DDBJ whole genome shotgun (WGS) entry which is preliminary data.</text>
</comment>
<evidence type="ECO:0000313" key="2">
    <source>
        <dbReference type="EMBL" id="CAG9560799.1"/>
    </source>
</evidence>
<sequence length="117" mass="12934">MIMKYERINFTVTAHPPPPPPPADPSDPYTSPPSPHSPHGAHRPSGPRHSLNTSRVVHSVRRRLLQSLMKTKTQPAPGRSDRKPCVYRPPVTPPRDILVLSVHSSMKHSPSDPALIP</sequence>
<gene>
    <name evidence="2" type="ORF">DCHRY22_LOCUS2401</name>
</gene>
<keyword evidence="3" id="KW-1185">Reference proteome</keyword>
<feature type="region of interest" description="Disordered" evidence="1">
    <location>
        <begin position="68"/>
        <end position="93"/>
    </location>
</feature>
<dbReference type="Proteomes" id="UP000789524">
    <property type="component" value="Unassembled WGS sequence"/>
</dbReference>
<name>A0A8J2VZ53_9NEOP</name>
<dbReference type="AlphaFoldDB" id="A0A8J2VZ53"/>
<feature type="region of interest" description="Disordered" evidence="1">
    <location>
        <begin position="1"/>
        <end position="55"/>
    </location>
</feature>
<feature type="compositionally biased region" description="Pro residues" evidence="1">
    <location>
        <begin position="15"/>
        <end position="36"/>
    </location>
</feature>
<proteinExistence type="predicted"/>
<accession>A0A8J2VZ53</accession>
<evidence type="ECO:0000256" key="1">
    <source>
        <dbReference type="SAM" id="MobiDB-lite"/>
    </source>
</evidence>
<reference evidence="2" key="1">
    <citation type="submission" date="2021-09" db="EMBL/GenBank/DDBJ databases">
        <authorList>
            <person name="Martin H S."/>
        </authorList>
    </citation>
    <scope>NUCLEOTIDE SEQUENCE</scope>
</reference>
<evidence type="ECO:0000313" key="3">
    <source>
        <dbReference type="Proteomes" id="UP000789524"/>
    </source>
</evidence>
<protein>
    <submittedName>
        <fullName evidence="2">(African queen) hypothetical protein</fullName>
    </submittedName>
</protein>
<organism evidence="2 3">
    <name type="scientific">Danaus chrysippus</name>
    <name type="common">African queen</name>
    <dbReference type="NCBI Taxonomy" id="151541"/>
    <lineage>
        <taxon>Eukaryota</taxon>
        <taxon>Metazoa</taxon>
        <taxon>Ecdysozoa</taxon>
        <taxon>Arthropoda</taxon>
        <taxon>Hexapoda</taxon>
        <taxon>Insecta</taxon>
        <taxon>Pterygota</taxon>
        <taxon>Neoptera</taxon>
        <taxon>Endopterygota</taxon>
        <taxon>Lepidoptera</taxon>
        <taxon>Glossata</taxon>
        <taxon>Ditrysia</taxon>
        <taxon>Papilionoidea</taxon>
        <taxon>Nymphalidae</taxon>
        <taxon>Danainae</taxon>
        <taxon>Danaini</taxon>
        <taxon>Danaina</taxon>
        <taxon>Danaus</taxon>
        <taxon>Anosia</taxon>
    </lineage>
</organism>
<dbReference type="EMBL" id="CAKASE010000045">
    <property type="protein sequence ID" value="CAG9560799.1"/>
    <property type="molecule type" value="Genomic_DNA"/>
</dbReference>